<dbReference type="SUPFAM" id="SSF52833">
    <property type="entry name" value="Thioredoxin-like"/>
    <property type="match status" value="1"/>
</dbReference>
<dbReference type="InterPro" id="IPR010987">
    <property type="entry name" value="Glutathione-S-Trfase_C-like"/>
</dbReference>
<feature type="binding site" evidence="2">
    <location>
        <begin position="158"/>
        <end position="159"/>
    </location>
    <ligand>
        <name>glutathione</name>
        <dbReference type="ChEBI" id="CHEBI:57925"/>
    </ligand>
</feature>
<feature type="active site" description="Nucleophile" evidence="1">
    <location>
        <position position="51"/>
    </location>
</feature>
<evidence type="ECO:0000313" key="7">
    <source>
        <dbReference type="Proteomes" id="UP000239649"/>
    </source>
</evidence>
<name>A0A2P6UZ93_9CHLO</name>
<evidence type="ECO:0000256" key="3">
    <source>
        <dbReference type="PIRSR" id="PIRSR015753-3"/>
    </source>
</evidence>
<dbReference type="PANTHER" id="PTHR32419:SF6">
    <property type="entry name" value="GLUTATHIONE S-TRANSFERASE OMEGA-LIKE 1-RELATED"/>
    <property type="match status" value="1"/>
</dbReference>
<evidence type="ECO:0000313" key="5">
    <source>
        <dbReference type="EMBL" id="PSC67156.1"/>
    </source>
</evidence>
<dbReference type="Proteomes" id="UP000239649">
    <property type="component" value="Unassembled WGS sequence"/>
</dbReference>
<dbReference type="Gene3D" id="1.20.1050.10">
    <property type="match status" value="1"/>
</dbReference>
<dbReference type="GO" id="GO:0004364">
    <property type="term" value="F:glutathione transferase activity"/>
    <property type="evidence" value="ECO:0007669"/>
    <property type="project" value="InterPro"/>
</dbReference>
<dbReference type="SUPFAM" id="SSF47616">
    <property type="entry name" value="GST C-terminal domain-like"/>
    <property type="match status" value="1"/>
</dbReference>
<proteinExistence type="predicted"/>
<dbReference type="STRING" id="554055.A0A2P6UZ93"/>
<accession>A0A2P6UZ93</accession>
<dbReference type="InterPro" id="IPR036282">
    <property type="entry name" value="Glutathione-S-Trfase_C_sf"/>
</dbReference>
<protein>
    <submittedName>
        <fullName evidence="5">Glutathionyl-hydroquinone reductase</fullName>
    </submittedName>
</protein>
<dbReference type="InterPro" id="IPR016639">
    <property type="entry name" value="GST_Omega/GSH"/>
</dbReference>
<dbReference type="EMBL" id="LHPF02000086">
    <property type="protein sequence ID" value="PSC67156.1"/>
    <property type="molecule type" value="Genomic_DNA"/>
</dbReference>
<evidence type="ECO:0000313" key="6">
    <source>
        <dbReference type="EMBL" id="PSC72047.1"/>
    </source>
</evidence>
<gene>
    <name evidence="6" type="ORF">C2E20_4805</name>
    <name evidence="5" type="ORF">C2E20_9152</name>
</gene>
<dbReference type="CDD" id="cd03190">
    <property type="entry name" value="GST_C_Omega_like"/>
    <property type="match status" value="1"/>
</dbReference>
<evidence type="ECO:0000256" key="1">
    <source>
        <dbReference type="PIRSR" id="PIRSR015753-1"/>
    </source>
</evidence>
<dbReference type="InterPro" id="IPR004045">
    <property type="entry name" value="Glutathione_S-Trfase_N"/>
</dbReference>
<evidence type="ECO:0000256" key="2">
    <source>
        <dbReference type="PIRSR" id="PIRSR015753-2"/>
    </source>
</evidence>
<dbReference type="Pfam" id="PF13409">
    <property type="entry name" value="GST_N_2"/>
    <property type="match status" value="1"/>
</dbReference>
<feature type="site" description="Lowers pKa of active site Cys" evidence="3">
    <location>
        <position position="264"/>
    </location>
</feature>
<sequence length="296" mass="33118">MSATGARTALDEMGAKGEFKRKDSAFRDIVQKGGRFKPEAGRYHLYVSLACPWACRCVAVMHMKGLQDVVGLSVSHPTWQHTRPGQDEHCGWAFASPGDPPLSSSTGQGSFDCADCIPDTVNGAKFVRDLYALSHDTSGKYSVPVLWDKKEKCVVNNESSEILRMFNSEFNELSSAPDLDLYPADLRAKIDEINDWVYPTINNGVYRCGFATSQEAYETAFDELFAALDRVEGILGQQRYLAGDVLTEADIRLFMTLIRFDEVYVVYFKTNKAFIHEYPNLRGYVQDLYQTPGTPA</sequence>
<dbReference type="Gene3D" id="3.40.30.10">
    <property type="entry name" value="Glutaredoxin"/>
    <property type="match status" value="1"/>
</dbReference>
<reference evidence="5" key="2">
    <citation type="submission" date="2018-02" db="EMBL/GenBank/DDBJ databases">
        <authorList>
            <person name="Cohen D.B."/>
            <person name="Kent A.D."/>
        </authorList>
    </citation>
    <scope>NUCLEOTIDE SEQUENCE</scope>
    <source>
        <strain evidence="5">SAG 241.80</strain>
    </source>
</reference>
<dbReference type="InterPro" id="IPR036249">
    <property type="entry name" value="Thioredoxin-like_sf"/>
</dbReference>
<dbReference type="PROSITE" id="PS50405">
    <property type="entry name" value="GST_CTER"/>
    <property type="match status" value="1"/>
</dbReference>
<dbReference type="OrthoDB" id="2309723at2759"/>
<feature type="domain" description="GST C-terminal" evidence="4">
    <location>
        <begin position="183"/>
        <end position="296"/>
    </location>
</feature>
<dbReference type="PANTHER" id="PTHR32419">
    <property type="entry name" value="GLUTATHIONYL-HYDROQUINONE REDUCTASE"/>
    <property type="match status" value="1"/>
</dbReference>
<dbReference type="GO" id="GO:0005737">
    <property type="term" value="C:cytoplasm"/>
    <property type="evidence" value="ECO:0007669"/>
    <property type="project" value="TreeGrafter"/>
</dbReference>
<feature type="active site" description="Proton donor/acceptor" evidence="1">
    <location>
        <position position="206"/>
    </location>
</feature>
<evidence type="ECO:0000259" key="4">
    <source>
        <dbReference type="PROSITE" id="PS50405"/>
    </source>
</evidence>
<feature type="binding site" evidence="2">
    <location>
        <begin position="140"/>
        <end position="143"/>
    </location>
    <ligand>
        <name>glutathione</name>
        <dbReference type="ChEBI" id="CHEBI:57925"/>
    </ligand>
</feature>
<dbReference type="Pfam" id="PF13410">
    <property type="entry name" value="GST_C_2"/>
    <property type="match status" value="1"/>
</dbReference>
<organism evidence="5 7">
    <name type="scientific">Micractinium conductrix</name>
    <dbReference type="NCBI Taxonomy" id="554055"/>
    <lineage>
        <taxon>Eukaryota</taxon>
        <taxon>Viridiplantae</taxon>
        <taxon>Chlorophyta</taxon>
        <taxon>core chlorophytes</taxon>
        <taxon>Trebouxiophyceae</taxon>
        <taxon>Chlorellales</taxon>
        <taxon>Chlorellaceae</taxon>
        <taxon>Chlorella clade</taxon>
        <taxon>Micractinium</taxon>
    </lineage>
</organism>
<feature type="binding site" evidence="2">
    <location>
        <position position="92"/>
    </location>
    <ligand>
        <name>glutathione</name>
        <dbReference type="ChEBI" id="CHEBI:57925"/>
    </ligand>
</feature>
<dbReference type="InterPro" id="IPR047047">
    <property type="entry name" value="GST_Omega-like_C"/>
</dbReference>
<comment type="caution">
    <text evidence="5">The sequence shown here is derived from an EMBL/GenBank/DDBJ whole genome shotgun (WGS) entry which is preliminary data.</text>
</comment>
<keyword evidence="7" id="KW-1185">Reference proteome</keyword>
<dbReference type="AlphaFoldDB" id="A0A2P6UZ93"/>
<dbReference type="FunFam" id="3.40.30.10:FF:000499">
    <property type="entry name" value="Glutathione S-transferase"/>
    <property type="match status" value="1"/>
</dbReference>
<dbReference type="EMBL" id="LHPF02000012">
    <property type="protein sequence ID" value="PSC72047.1"/>
    <property type="molecule type" value="Genomic_DNA"/>
</dbReference>
<dbReference type="PIRSF" id="PIRSF015753">
    <property type="entry name" value="GST"/>
    <property type="match status" value="1"/>
</dbReference>
<reference evidence="5 7" key="1">
    <citation type="journal article" date="2018" name="Plant J.">
        <title>Genome sequences of Chlorella sorokiniana UTEX 1602 and Micractinium conductrix SAG 241.80: implications to maltose excretion by a green alga.</title>
        <authorList>
            <person name="Arriola M.B."/>
            <person name="Velmurugan N."/>
            <person name="Zhang Y."/>
            <person name="Plunkett M.H."/>
            <person name="Hondzo H."/>
            <person name="Barney B.M."/>
        </authorList>
    </citation>
    <scope>NUCLEOTIDE SEQUENCE [LARGE SCALE GENOMIC DNA]</scope>
    <source>
        <strain evidence="5 7">SAG 241.80</strain>
    </source>
</reference>